<dbReference type="AlphaFoldDB" id="K0QYZ4"/>
<feature type="region of interest" description="Disordered" evidence="1">
    <location>
        <begin position="108"/>
        <end position="145"/>
    </location>
</feature>
<dbReference type="SMART" id="SM00670">
    <property type="entry name" value="PINc"/>
    <property type="match status" value="1"/>
</dbReference>
<name>K0QYZ4_THAOC</name>
<evidence type="ECO:0000256" key="1">
    <source>
        <dbReference type="SAM" id="MobiDB-lite"/>
    </source>
</evidence>
<dbReference type="PANTHER" id="PTHR16161">
    <property type="entry name" value="TRANSCRIPTIONAL PROTEIN SWT1"/>
    <property type="match status" value="1"/>
</dbReference>
<accession>K0QYZ4</accession>
<dbReference type="InterPro" id="IPR002716">
    <property type="entry name" value="PIN_dom"/>
</dbReference>
<dbReference type="OrthoDB" id="548295at2759"/>
<evidence type="ECO:0000313" key="3">
    <source>
        <dbReference type="EMBL" id="EJK44160.1"/>
    </source>
</evidence>
<dbReference type="EMBL" id="AGNL01050091">
    <property type="protein sequence ID" value="EJK44160.1"/>
    <property type="molecule type" value="Genomic_DNA"/>
</dbReference>
<dbReference type="eggNOG" id="ENOG502TA8Z">
    <property type="taxonomic scope" value="Eukaryota"/>
</dbReference>
<sequence length="353" mass="39023">MPPPVSEVDDKELELFFSEIEKLSIGGAVKTDADDDNGTSQSTNVPPPQIGEQPQHPGPRQESATKEKRNRISNAAMSKKAWADFQKVDLSTADDAARADEEKPKISFSITTNSKVNKKKKKAKSSRKHNKPTEDKARTGSNDEASVGGSWLLVLDTCCFLQNGLEDVKDLIETAHRTVNNDSPKLIVADEPILITIPYVVWRELEYQTKSEDDGNAFAARAAIRMLRDRLENGKAAILSEVDLDASPVPTSIRAQTLQQSKDVAAKFVDAKRSSNDDHILACALAERESIFRNRKDGTVLITEDNNLKCKALVNGLQVYTAAGFNDYYRKRMTSLRERASALLCGWGESSLR</sequence>
<dbReference type="InterPro" id="IPR029060">
    <property type="entry name" value="PIN-like_dom_sf"/>
</dbReference>
<reference evidence="3 4" key="1">
    <citation type="journal article" date="2012" name="Genome Biol.">
        <title>Genome and low-iron response of an oceanic diatom adapted to chronic iron limitation.</title>
        <authorList>
            <person name="Lommer M."/>
            <person name="Specht M."/>
            <person name="Roy A.S."/>
            <person name="Kraemer L."/>
            <person name="Andreson R."/>
            <person name="Gutowska M.A."/>
            <person name="Wolf J."/>
            <person name="Bergner S.V."/>
            <person name="Schilhabel M.B."/>
            <person name="Klostermeier U.C."/>
            <person name="Beiko R.G."/>
            <person name="Rosenstiel P."/>
            <person name="Hippler M."/>
            <person name="Laroche J."/>
        </authorList>
    </citation>
    <scope>NUCLEOTIDE SEQUENCE [LARGE SCALE GENOMIC DNA]</scope>
    <source>
        <strain evidence="3 4">CCMP1005</strain>
    </source>
</reference>
<dbReference type="PANTHER" id="PTHR16161:SF0">
    <property type="entry name" value="TRANSCRIPTIONAL PROTEIN SWT1"/>
    <property type="match status" value="1"/>
</dbReference>
<feature type="domain" description="PIN" evidence="2">
    <location>
        <begin position="151"/>
        <end position="310"/>
    </location>
</feature>
<organism evidence="3 4">
    <name type="scientific">Thalassiosira oceanica</name>
    <name type="common">Marine diatom</name>
    <dbReference type="NCBI Taxonomy" id="159749"/>
    <lineage>
        <taxon>Eukaryota</taxon>
        <taxon>Sar</taxon>
        <taxon>Stramenopiles</taxon>
        <taxon>Ochrophyta</taxon>
        <taxon>Bacillariophyta</taxon>
        <taxon>Coscinodiscophyceae</taxon>
        <taxon>Thalassiosirophycidae</taxon>
        <taxon>Thalassiosirales</taxon>
        <taxon>Thalassiosiraceae</taxon>
        <taxon>Thalassiosira</taxon>
    </lineage>
</organism>
<dbReference type="SUPFAM" id="SSF88723">
    <property type="entry name" value="PIN domain-like"/>
    <property type="match status" value="1"/>
</dbReference>
<keyword evidence="4" id="KW-1185">Reference proteome</keyword>
<feature type="region of interest" description="Disordered" evidence="1">
    <location>
        <begin position="26"/>
        <end position="78"/>
    </location>
</feature>
<gene>
    <name evidence="3" type="ORF">THAOC_37325</name>
</gene>
<evidence type="ECO:0000259" key="2">
    <source>
        <dbReference type="SMART" id="SM00670"/>
    </source>
</evidence>
<proteinExistence type="predicted"/>
<dbReference type="Pfam" id="PF13638">
    <property type="entry name" value="PIN_4"/>
    <property type="match status" value="1"/>
</dbReference>
<protein>
    <recommendedName>
        <fullName evidence="2">PIN domain-containing protein</fullName>
    </recommendedName>
</protein>
<feature type="compositionally biased region" description="Basic residues" evidence="1">
    <location>
        <begin position="116"/>
        <end position="130"/>
    </location>
</feature>
<dbReference type="Gene3D" id="3.40.50.1010">
    <property type="entry name" value="5'-nuclease"/>
    <property type="match status" value="1"/>
</dbReference>
<dbReference type="InterPro" id="IPR052626">
    <property type="entry name" value="SWT1_Regulator"/>
</dbReference>
<dbReference type="Proteomes" id="UP000266841">
    <property type="component" value="Unassembled WGS sequence"/>
</dbReference>
<dbReference type="GO" id="GO:0005634">
    <property type="term" value="C:nucleus"/>
    <property type="evidence" value="ECO:0007669"/>
    <property type="project" value="TreeGrafter"/>
</dbReference>
<evidence type="ECO:0000313" key="4">
    <source>
        <dbReference type="Proteomes" id="UP000266841"/>
    </source>
</evidence>
<comment type="caution">
    <text evidence="3">The sequence shown here is derived from an EMBL/GenBank/DDBJ whole genome shotgun (WGS) entry which is preliminary data.</text>
</comment>